<keyword evidence="3" id="KW-1185">Reference proteome</keyword>
<evidence type="ECO:0000259" key="1">
    <source>
        <dbReference type="Pfam" id="PF20183"/>
    </source>
</evidence>
<organism evidence="2 3">
    <name type="scientific">Colletotrichum siamense</name>
    <name type="common">Anthracnose fungus</name>
    <dbReference type="NCBI Taxonomy" id="690259"/>
    <lineage>
        <taxon>Eukaryota</taxon>
        <taxon>Fungi</taxon>
        <taxon>Dikarya</taxon>
        <taxon>Ascomycota</taxon>
        <taxon>Pezizomycotina</taxon>
        <taxon>Sordariomycetes</taxon>
        <taxon>Hypocreomycetidae</taxon>
        <taxon>Glomerellales</taxon>
        <taxon>Glomerellaceae</taxon>
        <taxon>Colletotrichum</taxon>
        <taxon>Colletotrichum gloeosporioides species complex</taxon>
    </lineage>
</organism>
<sequence length="522" mass="59438">MSNANTSWARLPPELRNEVLSILSGLHGAKYSQLGTISREWHSFFETLIFAEISLTPSRLFDPNSTALLFRKRSLIRYVWFRVELERYHCYKCPLEVEENGNDEDEDEDVDVDVFGESPADDNLIVYAFQSLAAALNTWEPRSHLVLDISVYSPSDALHCFKYLSFRPDTHIGVCSSLLQRSSGDDQQGITTIHDPPHGWVAGRQTAAPHERSIYNSFDEIMSQASFLDEEQEIRWWRLMPLMPAVTAVLLRQQTRRQWWPATLANILTRFPNMTKLCYEPWREWSQSQQLNDQLTQQFIDSLRKTKLSKLTIFENFNEAYTESFPSCPAIRVPSPVVSHKLASASVQLTELSASFKVNASCFFWASKRLSLEWANLTRLALTARALTGDEDFESINSMLRNAAGAALKMPKLEMMELWNGRQGVAMLFRYQKARDGQSAVITVRGTYELALGSAVTEAWEAVALRHRHGRVVIQSSLINPDVIRSHGDAIRQLGLSVEVIRPVSLQQIIEERQIREGLTKG</sequence>
<dbReference type="Proteomes" id="UP000711996">
    <property type="component" value="Unassembled WGS sequence"/>
</dbReference>
<dbReference type="EMBL" id="QPMT01000068">
    <property type="protein sequence ID" value="KAF4845771.1"/>
    <property type="molecule type" value="Genomic_DNA"/>
</dbReference>
<dbReference type="AlphaFoldDB" id="A0A9P5ECZ4"/>
<comment type="caution">
    <text evidence="2">The sequence shown here is derived from an EMBL/GenBank/DDBJ whole genome shotgun (WGS) entry which is preliminary data.</text>
</comment>
<accession>A0A9P5ECZ4</accession>
<evidence type="ECO:0000313" key="3">
    <source>
        <dbReference type="Proteomes" id="UP000711996"/>
    </source>
</evidence>
<dbReference type="InterPro" id="IPR046676">
    <property type="entry name" value="DUF6546"/>
</dbReference>
<reference evidence="2" key="1">
    <citation type="submission" date="2019-06" db="EMBL/GenBank/DDBJ databases">
        <authorList>
            <person name="Gan P."/>
            <person name="Shirasu K."/>
        </authorList>
    </citation>
    <scope>NUCLEOTIDE SEQUENCE [LARGE SCALE GENOMIC DNA]</scope>
    <source>
        <strain evidence="2">CAD2</strain>
    </source>
</reference>
<proteinExistence type="predicted"/>
<name>A0A9P5ECZ4_COLSI</name>
<gene>
    <name evidence="2" type="ORF">CGCSCA2_v013342</name>
</gene>
<feature type="domain" description="DUF6546" evidence="1">
    <location>
        <begin position="306"/>
        <end position="502"/>
    </location>
</feature>
<dbReference type="Pfam" id="PF20183">
    <property type="entry name" value="DUF6546"/>
    <property type="match status" value="1"/>
</dbReference>
<evidence type="ECO:0000313" key="2">
    <source>
        <dbReference type="EMBL" id="KAF4845771.1"/>
    </source>
</evidence>
<protein>
    <recommendedName>
        <fullName evidence="1">DUF6546 domain-containing protein</fullName>
    </recommendedName>
</protein>
<dbReference type="OrthoDB" id="4802432at2759"/>